<dbReference type="Pfam" id="PF00743">
    <property type="entry name" value="FMO-like"/>
    <property type="match status" value="2"/>
</dbReference>
<dbReference type="EMBL" id="CAWUHD010000119">
    <property type="protein sequence ID" value="CAK7233191.1"/>
    <property type="molecule type" value="Genomic_DNA"/>
</dbReference>
<keyword evidence="2" id="KW-0285">Flavoprotein</keyword>
<keyword evidence="5" id="KW-0560">Oxidoreductase</keyword>
<keyword evidence="3" id="KW-0274">FAD</keyword>
<dbReference type="InterPro" id="IPR050346">
    <property type="entry name" value="FMO-like"/>
</dbReference>
<comment type="similarity">
    <text evidence="1">Belongs to the FMO family.</text>
</comment>
<proteinExistence type="inferred from homology"/>
<evidence type="ECO:0000256" key="4">
    <source>
        <dbReference type="ARBA" id="ARBA00022857"/>
    </source>
</evidence>
<name>A0ABP0CP95_9PEZI</name>
<evidence type="ECO:0000256" key="3">
    <source>
        <dbReference type="ARBA" id="ARBA00022827"/>
    </source>
</evidence>
<evidence type="ECO:0000313" key="7">
    <source>
        <dbReference type="Proteomes" id="UP001642482"/>
    </source>
</evidence>
<dbReference type="PANTHER" id="PTHR23023">
    <property type="entry name" value="DIMETHYLANILINE MONOOXYGENASE"/>
    <property type="match status" value="1"/>
</dbReference>
<organism evidence="6 7">
    <name type="scientific">Sporothrix eucalyptigena</name>
    <dbReference type="NCBI Taxonomy" id="1812306"/>
    <lineage>
        <taxon>Eukaryota</taxon>
        <taxon>Fungi</taxon>
        <taxon>Dikarya</taxon>
        <taxon>Ascomycota</taxon>
        <taxon>Pezizomycotina</taxon>
        <taxon>Sordariomycetes</taxon>
        <taxon>Sordariomycetidae</taxon>
        <taxon>Ophiostomatales</taxon>
        <taxon>Ophiostomataceae</taxon>
        <taxon>Sporothrix</taxon>
    </lineage>
</organism>
<comment type="caution">
    <text evidence="6">The sequence shown here is derived from an EMBL/GenBank/DDBJ whole genome shotgun (WGS) entry which is preliminary data.</text>
</comment>
<reference evidence="6 7" key="1">
    <citation type="submission" date="2024-01" db="EMBL/GenBank/DDBJ databases">
        <authorList>
            <person name="Allen C."/>
            <person name="Tagirdzhanova G."/>
        </authorList>
    </citation>
    <scope>NUCLEOTIDE SEQUENCE [LARGE SCALE GENOMIC DNA]</scope>
</reference>
<dbReference type="PRINTS" id="PR00370">
    <property type="entry name" value="FMOXYGENASE"/>
</dbReference>
<dbReference type="InterPro" id="IPR020946">
    <property type="entry name" value="Flavin_mOase-like"/>
</dbReference>
<evidence type="ECO:0000256" key="1">
    <source>
        <dbReference type="ARBA" id="ARBA00009183"/>
    </source>
</evidence>
<sequence length="475" mass="52363">MADSQGAQRRLKVDRVAVIGAGACGLAAARYLQAEQAFSLIQVFDQRPVAGGLWNYTPLEGEDVNQDVDGPHTTPSATLESPMRIVSPVYDLLETNIPHTLMNYAEQPFPEKSALFPKHVVVKEYLQQCAEPVQALLSLETQVSKVTKTDSGWTVDTRHLPSGTTSTIPFDAVIVANGHYSDPFVPDIKGLSTFAEQHPGVVTHAKFYRRAETFANKKVIVVGNSASGIDISAQIATVCRGPVLVSEKEKDTSTVNPIAATAEPSSTIRQIPEIIEFLANTRSVRLSDGTVENDIDAVVFCTGYLYTFPFLAEKCTSPDGSFVPGLYDHLLRADDPTLAFLGIPQRVVPFPVAEAQSAWVARLYSGRCPLPSKEELVATTLEGRGAHNMGFPKDVAYINKLYDRSLRAERDDRLVHDGIGKIPPCWGPEQAWTRERFPAIKVAFRNLGEEREHVERLEQLGFDFNAWQREQGEIE</sequence>
<evidence type="ECO:0000256" key="5">
    <source>
        <dbReference type="ARBA" id="ARBA00023002"/>
    </source>
</evidence>
<dbReference type="Proteomes" id="UP001642482">
    <property type="component" value="Unassembled WGS sequence"/>
</dbReference>
<dbReference type="GO" id="GO:0004497">
    <property type="term" value="F:monooxygenase activity"/>
    <property type="evidence" value="ECO:0007669"/>
    <property type="project" value="UniProtKB-KW"/>
</dbReference>
<dbReference type="InterPro" id="IPR036188">
    <property type="entry name" value="FAD/NAD-bd_sf"/>
</dbReference>
<evidence type="ECO:0000313" key="6">
    <source>
        <dbReference type="EMBL" id="CAK7233191.1"/>
    </source>
</evidence>
<dbReference type="InterPro" id="IPR000960">
    <property type="entry name" value="Flavin_mOase"/>
</dbReference>
<keyword evidence="4" id="KW-0521">NADP</keyword>
<keyword evidence="7" id="KW-1185">Reference proteome</keyword>
<gene>
    <name evidence="6" type="primary">FMO1_1</name>
    <name evidence="6" type="ORF">SEUCBS140593_008520</name>
</gene>
<dbReference type="SUPFAM" id="SSF51905">
    <property type="entry name" value="FAD/NAD(P)-binding domain"/>
    <property type="match status" value="2"/>
</dbReference>
<keyword evidence="6" id="KW-0503">Monooxygenase</keyword>
<accession>A0ABP0CP95</accession>
<dbReference type="Gene3D" id="3.50.50.60">
    <property type="entry name" value="FAD/NAD(P)-binding domain"/>
    <property type="match status" value="2"/>
</dbReference>
<dbReference type="Pfam" id="PF13450">
    <property type="entry name" value="NAD_binding_8"/>
    <property type="match status" value="1"/>
</dbReference>
<evidence type="ECO:0000256" key="2">
    <source>
        <dbReference type="ARBA" id="ARBA00022630"/>
    </source>
</evidence>
<protein>
    <submittedName>
        <fullName evidence="6">Monooxygenase</fullName>
    </submittedName>
</protein>